<organism evidence="1">
    <name type="scientific">Blastochloris viridis</name>
    <name type="common">Rhodopseudomonas viridis</name>
    <dbReference type="NCBI Taxonomy" id="1079"/>
    <lineage>
        <taxon>Bacteria</taxon>
        <taxon>Pseudomonadati</taxon>
        <taxon>Pseudomonadota</taxon>
        <taxon>Alphaproteobacteria</taxon>
        <taxon>Hyphomicrobiales</taxon>
        <taxon>Blastochloridaceae</taxon>
        <taxon>Blastochloris</taxon>
    </lineage>
</organism>
<accession>A0A182D336</accession>
<protein>
    <submittedName>
        <fullName evidence="1">Uncharacterized protein</fullName>
    </submittedName>
</protein>
<dbReference type="AlphaFoldDB" id="A0A182D336"/>
<dbReference type="InterPro" id="IPR043519">
    <property type="entry name" value="NT_sf"/>
</dbReference>
<dbReference type="Gene3D" id="3.30.460.10">
    <property type="entry name" value="Beta Polymerase, domain 2"/>
    <property type="match status" value="1"/>
</dbReference>
<proteinExistence type="predicted"/>
<dbReference type="RefSeq" id="WP_169788617.1">
    <property type="nucleotide sequence ID" value="NZ_AP014854.2"/>
</dbReference>
<dbReference type="SUPFAM" id="SSF81301">
    <property type="entry name" value="Nucleotidyltransferase"/>
    <property type="match status" value="1"/>
</dbReference>
<gene>
    <name evidence="1" type="ORF">BV133_1728</name>
</gene>
<dbReference type="EMBL" id="AP014854">
    <property type="protein sequence ID" value="BAR99321.1"/>
    <property type="molecule type" value="Genomic_DNA"/>
</dbReference>
<name>A0A182D336_BLAVI</name>
<evidence type="ECO:0000313" key="1">
    <source>
        <dbReference type="EMBL" id="BAR99321.1"/>
    </source>
</evidence>
<sequence>MITDPDRTAADAALKRRLAADHPGNRIAYGRGKAAFIEETMRRIRSPR</sequence>
<reference evidence="1" key="1">
    <citation type="journal article" date="2015" name="Genome Announc.">
        <title>Complete Genome Sequence of the Bacteriochlorophyll b-Producing Photosynthetic Bacterium Blastochloris viridis.</title>
        <authorList>
            <person name="Tsukatani Y."/>
            <person name="Hirose Y."/>
            <person name="Harada J."/>
            <person name="Misawa N."/>
            <person name="Mori K."/>
            <person name="Inoue K."/>
            <person name="Tamiaki H."/>
        </authorList>
    </citation>
    <scope>NUCLEOTIDE SEQUENCE [LARGE SCALE GENOMIC DNA]</scope>
    <source>
        <strain evidence="1">DSM 133</strain>
    </source>
</reference>